<dbReference type="InterPro" id="IPR017871">
    <property type="entry name" value="ABC_transporter-like_CS"/>
</dbReference>
<evidence type="ECO:0000256" key="5">
    <source>
        <dbReference type="SAM" id="MobiDB-lite"/>
    </source>
</evidence>
<dbReference type="InterPro" id="IPR003439">
    <property type="entry name" value="ABC_transporter-like_ATP-bd"/>
</dbReference>
<dbReference type="EMBL" id="WUUS01000005">
    <property type="protein sequence ID" value="MXR41590.1"/>
    <property type="molecule type" value="Genomic_DNA"/>
</dbReference>
<comment type="caution">
    <text evidence="7">The sequence shown here is derived from an EMBL/GenBank/DDBJ whole genome shotgun (WGS) entry which is preliminary data.</text>
</comment>
<gene>
    <name evidence="7" type="ORF">GRX01_09595</name>
</gene>
<evidence type="ECO:0000313" key="8">
    <source>
        <dbReference type="Proteomes" id="UP000437065"/>
    </source>
</evidence>
<keyword evidence="8" id="KW-1185">Reference proteome</keyword>
<sequence>MSEPAAGEEPLLEVRGLRKYYFENDSLFDRLLRREPTSVKAVDGVDLEVYPGETLGVVGESGCGKSTTGETLLRLREATDGSVRFDGEDVMEMSGDELTRFRKRAGIVFQDPFSSLDPRMTVGDIVGEGLKIHGMPEESPEDGRSKREWRRDRARELLERVGLSADQIDRYPHEFSGGQRQRVGIARALALDPEFVVLDEPVSALDVSVQAQILNLLEDLQEEFGLTYLFIAHDLSVVRHICDRVAVMYLGEVVETGPTDDIFESPKHPYTEALLESVPRASVEEQGRRVDPLPGDVPSPRNPPSGCHFRTRCPEVIQPATVDIPQEQYRGVMNLRDRLERQGFTAESVWETLESEHDGDDFERDTVAFKEAMREEFDLADLSGATMDTVEDALEILANGREDEAAERLREAFASPCEEEEPVLTGGEHAAACHLFADEEYDRDLDPEDVGNAMGGMGAPGPSPPVDGDVDDDLDPDGPDGTVEADADDSVGTDGDR</sequence>
<dbReference type="InterPro" id="IPR013563">
    <property type="entry name" value="Oligopep_ABC_C"/>
</dbReference>
<evidence type="ECO:0000256" key="2">
    <source>
        <dbReference type="ARBA" id="ARBA00022448"/>
    </source>
</evidence>
<dbReference type="InterPro" id="IPR050319">
    <property type="entry name" value="ABC_transp_ATP-bind"/>
</dbReference>
<dbReference type="PANTHER" id="PTHR43776:SF7">
    <property type="entry name" value="D,D-DIPEPTIDE TRANSPORT ATP-BINDING PROTEIN DDPF-RELATED"/>
    <property type="match status" value="1"/>
</dbReference>
<evidence type="ECO:0000256" key="1">
    <source>
        <dbReference type="ARBA" id="ARBA00005417"/>
    </source>
</evidence>
<feature type="domain" description="ABC transporter" evidence="6">
    <location>
        <begin position="22"/>
        <end position="275"/>
    </location>
</feature>
<dbReference type="InterPro" id="IPR003593">
    <property type="entry name" value="AAA+_ATPase"/>
</dbReference>
<reference evidence="7 8" key="1">
    <citation type="submission" date="2019-12" db="EMBL/GenBank/DDBJ databases">
        <title>Isolation and characterization of three novel carbon monoxide-oxidizing members of Halobacteria from salione crusts and soils.</title>
        <authorList>
            <person name="Myers M.R."/>
            <person name="King G.M."/>
        </authorList>
    </citation>
    <scope>NUCLEOTIDE SEQUENCE [LARGE SCALE GENOMIC DNA]</scope>
    <source>
        <strain evidence="7 8">WSA2</strain>
    </source>
</reference>
<feature type="compositionally biased region" description="Basic and acidic residues" evidence="5">
    <location>
        <begin position="282"/>
        <end position="291"/>
    </location>
</feature>
<dbReference type="Gene3D" id="3.40.50.300">
    <property type="entry name" value="P-loop containing nucleotide triphosphate hydrolases"/>
    <property type="match status" value="1"/>
</dbReference>
<keyword evidence="4 7" id="KW-0067">ATP-binding</keyword>
<proteinExistence type="inferred from homology"/>
<dbReference type="NCBIfam" id="TIGR01727">
    <property type="entry name" value="oligo_HPY"/>
    <property type="match status" value="1"/>
</dbReference>
<dbReference type="GO" id="GO:0016887">
    <property type="term" value="F:ATP hydrolysis activity"/>
    <property type="evidence" value="ECO:0007669"/>
    <property type="project" value="InterPro"/>
</dbReference>
<protein>
    <submittedName>
        <fullName evidence="7">ATP-binding cassette domain-containing protein</fullName>
    </submittedName>
</protein>
<dbReference type="CDD" id="cd03257">
    <property type="entry name" value="ABC_NikE_OppD_transporters"/>
    <property type="match status" value="1"/>
</dbReference>
<dbReference type="RefSeq" id="WP_159666284.1">
    <property type="nucleotide sequence ID" value="NZ_WUUS01000005.1"/>
</dbReference>
<dbReference type="InterPro" id="IPR027417">
    <property type="entry name" value="P-loop_NTPase"/>
</dbReference>
<dbReference type="PROSITE" id="PS50893">
    <property type="entry name" value="ABC_TRANSPORTER_2"/>
    <property type="match status" value="1"/>
</dbReference>
<dbReference type="SUPFAM" id="SSF52540">
    <property type="entry name" value="P-loop containing nucleoside triphosphate hydrolases"/>
    <property type="match status" value="1"/>
</dbReference>
<keyword evidence="3" id="KW-0547">Nucleotide-binding</keyword>
<accession>A0A6B0T038</accession>
<dbReference type="GO" id="GO:0055085">
    <property type="term" value="P:transmembrane transport"/>
    <property type="evidence" value="ECO:0007669"/>
    <property type="project" value="UniProtKB-ARBA"/>
</dbReference>
<dbReference type="Pfam" id="PF08352">
    <property type="entry name" value="oligo_HPY"/>
    <property type="match status" value="1"/>
</dbReference>
<dbReference type="FunFam" id="3.40.50.300:FF:000016">
    <property type="entry name" value="Oligopeptide ABC transporter ATP-binding component"/>
    <property type="match status" value="1"/>
</dbReference>
<comment type="similarity">
    <text evidence="1">Belongs to the ABC transporter superfamily.</text>
</comment>
<evidence type="ECO:0000259" key="6">
    <source>
        <dbReference type="PROSITE" id="PS50893"/>
    </source>
</evidence>
<organism evidence="7 8">
    <name type="scientific">Halobaculum saliterrae</name>
    <dbReference type="NCBI Taxonomy" id="2073113"/>
    <lineage>
        <taxon>Archaea</taxon>
        <taxon>Methanobacteriati</taxon>
        <taxon>Methanobacteriota</taxon>
        <taxon>Stenosarchaea group</taxon>
        <taxon>Halobacteria</taxon>
        <taxon>Halobacteriales</taxon>
        <taxon>Haloferacaceae</taxon>
        <taxon>Halobaculum</taxon>
    </lineage>
</organism>
<feature type="region of interest" description="Disordered" evidence="5">
    <location>
        <begin position="440"/>
        <end position="497"/>
    </location>
</feature>
<evidence type="ECO:0000256" key="3">
    <source>
        <dbReference type="ARBA" id="ARBA00022741"/>
    </source>
</evidence>
<dbReference type="SMART" id="SM00382">
    <property type="entry name" value="AAA"/>
    <property type="match status" value="1"/>
</dbReference>
<dbReference type="Proteomes" id="UP000437065">
    <property type="component" value="Unassembled WGS sequence"/>
</dbReference>
<dbReference type="PROSITE" id="PS00211">
    <property type="entry name" value="ABC_TRANSPORTER_1"/>
    <property type="match status" value="1"/>
</dbReference>
<dbReference type="GO" id="GO:0005524">
    <property type="term" value="F:ATP binding"/>
    <property type="evidence" value="ECO:0007669"/>
    <property type="project" value="UniProtKB-KW"/>
</dbReference>
<dbReference type="GO" id="GO:0015833">
    <property type="term" value="P:peptide transport"/>
    <property type="evidence" value="ECO:0007669"/>
    <property type="project" value="InterPro"/>
</dbReference>
<evidence type="ECO:0000256" key="4">
    <source>
        <dbReference type="ARBA" id="ARBA00022840"/>
    </source>
</evidence>
<dbReference type="AlphaFoldDB" id="A0A6B0T038"/>
<feature type="region of interest" description="Disordered" evidence="5">
    <location>
        <begin position="281"/>
        <end position="307"/>
    </location>
</feature>
<feature type="compositionally biased region" description="Acidic residues" evidence="5">
    <location>
        <begin position="440"/>
        <end position="449"/>
    </location>
</feature>
<evidence type="ECO:0000313" key="7">
    <source>
        <dbReference type="EMBL" id="MXR41590.1"/>
    </source>
</evidence>
<dbReference type="OrthoDB" id="18209at2157"/>
<keyword evidence="2" id="KW-0813">Transport</keyword>
<feature type="compositionally biased region" description="Acidic residues" evidence="5">
    <location>
        <begin position="468"/>
        <end position="491"/>
    </location>
</feature>
<name>A0A6B0T038_9EURY</name>
<dbReference type="Pfam" id="PF00005">
    <property type="entry name" value="ABC_tran"/>
    <property type="match status" value="1"/>
</dbReference>
<dbReference type="PANTHER" id="PTHR43776">
    <property type="entry name" value="TRANSPORT ATP-BINDING PROTEIN"/>
    <property type="match status" value="1"/>
</dbReference>